<dbReference type="InterPro" id="IPR025112">
    <property type="entry name" value="PCMD"/>
</dbReference>
<evidence type="ECO:0000313" key="2">
    <source>
        <dbReference type="EMBL" id="HJA98476.1"/>
    </source>
</evidence>
<gene>
    <name evidence="2" type="ORF">H9779_02605</name>
</gene>
<dbReference type="InterPro" id="IPR003961">
    <property type="entry name" value="FN3_dom"/>
</dbReference>
<dbReference type="Pfam" id="PF13201">
    <property type="entry name" value="PCMD"/>
    <property type="match status" value="1"/>
</dbReference>
<organism evidence="2 3">
    <name type="scientific">Candidatus Alistipes avicola</name>
    <dbReference type="NCBI Taxonomy" id="2838432"/>
    <lineage>
        <taxon>Bacteria</taxon>
        <taxon>Pseudomonadati</taxon>
        <taxon>Bacteroidota</taxon>
        <taxon>Bacteroidia</taxon>
        <taxon>Bacteroidales</taxon>
        <taxon>Rikenellaceae</taxon>
        <taxon>Alistipes</taxon>
    </lineage>
</organism>
<evidence type="ECO:0000259" key="1">
    <source>
        <dbReference type="Pfam" id="PF13201"/>
    </source>
</evidence>
<dbReference type="Gene3D" id="2.60.120.890">
    <property type="entry name" value="BT2081, beta-jelly-roll domain"/>
    <property type="match status" value="1"/>
</dbReference>
<reference evidence="2" key="1">
    <citation type="journal article" date="2021" name="PeerJ">
        <title>Extensive microbial diversity within the chicken gut microbiome revealed by metagenomics and culture.</title>
        <authorList>
            <person name="Gilroy R."/>
            <person name="Ravi A."/>
            <person name="Getino M."/>
            <person name="Pursley I."/>
            <person name="Horton D.L."/>
            <person name="Alikhan N.F."/>
            <person name="Baker D."/>
            <person name="Gharbi K."/>
            <person name="Hall N."/>
            <person name="Watson M."/>
            <person name="Adriaenssens E.M."/>
            <person name="Foster-Nyarko E."/>
            <person name="Jarju S."/>
            <person name="Secka A."/>
            <person name="Antonio M."/>
            <person name="Oren A."/>
            <person name="Chaudhuri R.R."/>
            <person name="La Ragione R."/>
            <person name="Hildebrand F."/>
            <person name="Pallen M.J."/>
        </authorList>
    </citation>
    <scope>NUCLEOTIDE SEQUENCE</scope>
    <source>
        <strain evidence="2">CHK169-11906</strain>
    </source>
</reference>
<feature type="domain" description="Putative carbohydrate metabolism" evidence="1">
    <location>
        <begin position="297"/>
        <end position="541"/>
    </location>
</feature>
<dbReference type="InterPro" id="IPR038653">
    <property type="entry name" value="Put_CMD_sf"/>
</dbReference>
<protein>
    <submittedName>
        <fullName evidence="2">PCMD domain-containing protein</fullName>
    </submittedName>
</protein>
<evidence type="ECO:0000313" key="3">
    <source>
        <dbReference type="Proteomes" id="UP000824259"/>
    </source>
</evidence>
<dbReference type="Proteomes" id="UP000824259">
    <property type="component" value="Unassembled WGS sequence"/>
</dbReference>
<reference evidence="2" key="2">
    <citation type="submission" date="2021-04" db="EMBL/GenBank/DDBJ databases">
        <authorList>
            <person name="Gilroy R."/>
        </authorList>
    </citation>
    <scope>NUCLEOTIDE SEQUENCE</scope>
    <source>
        <strain evidence="2">CHK169-11906</strain>
    </source>
</reference>
<dbReference type="AlphaFoldDB" id="A0A9D2IDC3"/>
<comment type="caution">
    <text evidence="2">The sequence shown here is derived from an EMBL/GenBank/DDBJ whole genome shotgun (WGS) entry which is preliminary data.</text>
</comment>
<dbReference type="PROSITE" id="PS51257">
    <property type="entry name" value="PROKAR_LIPOPROTEIN"/>
    <property type="match status" value="1"/>
</dbReference>
<dbReference type="CDD" id="cd00063">
    <property type="entry name" value="FN3"/>
    <property type="match status" value="1"/>
</dbReference>
<accession>A0A9D2IDC3</accession>
<name>A0A9D2IDC3_9BACT</name>
<dbReference type="EMBL" id="DWYR01000008">
    <property type="protein sequence ID" value="HJA98476.1"/>
    <property type="molecule type" value="Genomic_DNA"/>
</dbReference>
<sequence>MKKSLRQIVGLVSALVLGSCISNTIPYPVVELEILGVEGEGFTCSADNIDKKNNTVTLHLDEQTDISQVKINKISVTEDARSSIPLSGVFDLRTPLYLTLSFYQDYEWTIMAEQQIDRYFEVESQIGASVIDPERLMATAYVPLGTDLNEITITRLKLGPADITTMTPSIDELTSFESVRYVYVSYHDIEQKWSLYVIPTEVSVQFTQVDAWSRVAWLYAEGLSGEELGFRYRKAGDEEWISVPSEKINISGGAFNTCLSGLEPDTQYEVIAVSGNHESELVTITTEAAPLLTNGGFEEWNTIQNIVCPYLSEETRYWGTGNPGAKIGNAVLTNKTEDIRPGSTGKYAAKLESKHVGIGNLVKIAAGNLFTGRYVATRATNGIVGFGRPFENRPTALHGWVKYNRGLLTKVGELQPPGQNLKVGDPDNGVVYIALGTWTPEKYGVSSKESEMLGTDEVPIIIDTRDPNTFFNPNGPDVIAYGELALTNSVEEWAEFTIPLKYVATDRKPTHIVIVCSASRWGDYFIGSNESVLWVDDFELIYDEVESAL</sequence>
<proteinExistence type="predicted"/>